<comment type="pathway">
    <text evidence="2">Protein modification; protein ubiquitination.</text>
</comment>
<gene>
    <name evidence="13" type="ORF">RclHR1_00360029</name>
</gene>
<keyword evidence="4" id="KW-0808">Transferase</keyword>
<protein>
    <recommendedName>
        <fullName evidence="3">RBR-type E3 ubiquitin transferase</fullName>
        <ecNumber evidence="3">2.3.2.31</ecNumber>
    </recommendedName>
</protein>
<dbReference type="Pfam" id="PF22605">
    <property type="entry name" value="IBR_2"/>
    <property type="match status" value="1"/>
</dbReference>
<dbReference type="GO" id="GO:0008270">
    <property type="term" value="F:zinc ion binding"/>
    <property type="evidence" value="ECO:0007669"/>
    <property type="project" value="UniProtKB-KW"/>
</dbReference>
<evidence type="ECO:0000256" key="7">
    <source>
        <dbReference type="ARBA" id="ARBA00022771"/>
    </source>
</evidence>
<dbReference type="PANTHER" id="PTHR11685">
    <property type="entry name" value="RBR FAMILY RING FINGER AND IBR DOMAIN-CONTAINING"/>
    <property type="match status" value="1"/>
</dbReference>
<dbReference type="EMBL" id="BEXD01002890">
    <property type="protein sequence ID" value="GBB99680.1"/>
    <property type="molecule type" value="Genomic_DNA"/>
</dbReference>
<evidence type="ECO:0000313" key="14">
    <source>
        <dbReference type="Proteomes" id="UP000247702"/>
    </source>
</evidence>
<evidence type="ECO:0000259" key="11">
    <source>
        <dbReference type="PROSITE" id="PS50089"/>
    </source>
</evidence>
<comment type="catalytic activity">
    <reaction evidence="1">
        <text>[E2 ubiquitin-conjugating enzyme]-S-ubiquitinyl-L-cysteine + [acceptor protein]-L-lysine = [E2 ubiquitin-conjugating enzyme]-L-cysteine + [acceptor protein]-N(6)-ubiquitinyl-L-lysine.</text>
        <dbReference type="EC" id="2.3.2.31"/>
    </reaction>
</comment>
<evidence type="ECO:0000313" key="13">
    <source>
        <dbReference type="EMBL" id="GBB99680.1"/>
    </source>
</evidence>
<dbReference type="Gene3D" id="1.20.120.1750">
    <property type="match status" value="1"/>
</dbReference>
<proteinExistence type="predicted"/>
<evidence type="ECO:0000256" key="9">
    <source>
        <dbReference type="ARBA" id="ARBA00022833"/>
    </source>
</evidence>
<evidence type="ECO:0000259" key="12">
    <source>
        <dbReference type="PROSITE" id="PS51873"/>
    </source>
</evidence>
<dbReference type="EC" id="2.3.2.31" evidence="3"/>
<evidence type="ECO:0000256" key="1">
    <source>
        <dbReference type="ARBA" id="ARBA00001798"/>
    </source>
</evidence>
<keyword evidence="8" id="KW-0833">Ubl conjugation pathway</keyword>
<name>A0A2Z6RCI9_9GLOM</name>
<dbReference type="Proteomes" id="UP000247702">
    <property type="component" value="Unassembled WGS sequence"/>
</dbReference>
<dbReference type="PROSITE" id="PS00518">
    <property type="entry name" value="ZF_RING_1"/>
    <property type="match status" value="1"/>
</dbReference>
<feature type="domain" description="RING-type" evidence="12">
    <location>
        <begin position="5"/>
        <end position="216"/>
    </location>
</feature>
<dbReference type="GO" id="GO:0016567">
    <property type="term" value="P:protein ubiquitination"/>
    <property type="evidence" value="ECO:0007669"/>
    <property type="project" value="InterPro"/>
</dbReference>
<dbReference type="InterPro" id="IPR017907">
    <property type="entry name" value="Znf_RING_CS"/>
</dbReference>
<accession>A0A2Z6RCI9</accession>
<dbReference type="InterPro" id="IPR031127">
    <property type="entry name" value="E3_UB_ligase_RBR"/>
</dbReference>
<dbReference type="InterPro" id="IPR001841">
    <property type="entry name" value="Znf_RING"/>
</dbReference>
<dbReference type="CDD" id="cd20335">
    <property type="entry name" value="BRcat_RBR"/>
    <property type="match status" value="1"/>
</dbReference>
<dbReference type="AlphaFoldDB" id="A0A2Z6RCI9"/>
<evidence type="ECO:0000256" key="6">
    <source>
        <dbReference type="ARBA" id="ARBA00022737"/>
    </source>
</evidence>
<evidence type="ECO:0000256" key="2">
    <source>
        <dbReference type="ARBA" id="ARBA00004906"/>
    </source>
</evidence>
<evidence type="ECO:0000256" key="4">
    <source>
        <dbReference type="ARBA" id="ARBA00022679"/>
    </source>
</evidence>
<keyword evidence="9" id="KW-0862">Zinc</keyword>
<keyword evidence="14" id="KW-1185">Reference proteome</keyword>
<keyword evidence="6" id="KW-0677">Repeat</keyword>
<evidence type="ECO:0000256" key="8">
    <source>
        <dbReference type="ARBA" id="ARBA00022786"/>
    </source>
</evidence>
<dbReference type="InterPro" id="IPR054694">
    <property type="entry name" value="Parkin-like_IBR"/>
</dbReference>
<dbReference type="InterPro" id="IPR044066">
    <property type="entry name" value="TRIAD_supradom"/>
</dbReference>
<evidence type="ECO:0000256" key="3">
    <source>
        <dbReference type="ARBA" id="ARBA00012251"/>
    </source>
</evidence>
<dbReference type="SUPFAM" id="SSF57850">
    <property type="entry name" value="RING/U-box"/>
    <property type="match status" value="3"/>
</dbReference>
<dbReference type="GO" id="GO:0061630">
    <property type="term" value="F:ubiquitin protein ligase activity"/>
    <property type="evidence" value="ECO:0007669"/>
    <property type="project" value="UniProtKB-EC"/>
</dbReference>
<organism evidence="13 14">
    <name type="scientific">Rhizophagus clarus</name>
    <dbReference type="NCBI Taxonomy" id="94130"/>
    <lineage>
        <taxon>Eukaryota</taxon>
        <taxon>Fungi</taxon>
        <taxon>Fungi incertae sedis</taxon>
        <taxon>Mucoromycota</taxon>
        <taxon>Glomeromycotina</taxon>
        <taxon>Glomeromycetes</taxon>
        <taxon>Glomerales</taxon>
        <taxon>Glomeraceae</taxon>
        <taxon>Rhizophagus</taxon>
    </lineage>
</organism>
<sequence length="227" mass="26328">MTSTWTKECTICCDDIPITDFTISTTKCNHSICRKCLLKNINYLLNAKGKTDIECLTSDCHEIMEYEDIKRVVDKDLFERYDHLCFRQAIRKMPDFRWCKNPTCGSGQEHFEQDKAPIMICFACKQKTCYTHDVPWHEGRTCAQYDLEKATTEGATIDAINRETKPCPKCQIRIFKNGGCSHMTCTTSGCGYEFCWLCGADYKKIFKDGNSHHEKTCELYNRSAYRF</sequence>
<dbReference type="Gene3D" id="3.30.40.10">
    <property type="entry name" value="Zinc/RING finger domain, C3HC4 (zinc finger)"/>
    <property type="match status" value="1"/>
</dbReference>
<comment type="caution">
    <text evidence="13">The sequence shown here is derived from an EMBL/GenBank/DDBJ whole genome shotgun (WGS) entry which is preliminary data.</text>
</comment>
<evidence type="ECO:0000256" key="10">
    <source>
        <dbReference type="PROSITE-ProRule" id="PRU00175"/>
    </source>
</evidence>
<keyword evidence="5" id="KW-0479">Metal-binding</keyword>
<dbReference type="PROSITE" id="PS51873">
    <property type="entry name" value="TRIAD"/>
    <property type="match status" value="1"/>
</dbReference>
<dbReference type="Pfam" id="PF01485">
    <property type="entry name" value="IBR"/>
    <property type="match status" value="1"/>
</dbReference>
<dbReference type="PROSITE" id="PS50089">
    <property type="entry name" value="ZF_RING_2"/>
    <property type="match status" value="1"/>
</dbReference>
<dbReference type="STRING" id="94130.A0A2Z6RCI9"/>
<dbReference type="SMART" id="SM00647">
    <property type="entry name" value="IBR"/>
    <property type="match status" value="2"/>
</dbReference>
<evidence type="ECO:0000256" key="5">
    <source>
        <dbReference type="ARBA" id="ARBA00022723"/>
    </source>
</evidence>
<keyword evidence="7 10" id="KW-0863">Zinc-finger</keyword>
<feature type="domain" description="RING-type" evidence="11">
    <location>
        <begin position="9"/>
        <end position="55"/>
    </location>
</feature>
<dbReference type="InterPro" id="IPR002867">
    <property type="entry name" value="IBR_dom"/>
</dbReference>
<dbReference type="InterPro" id="IPR013083">
    <property type="entry name" value="Znf_RING/FYVE/PHD"/>
</dbReference>
<reference evidence="13 14" key="1">
    <citation type="submission" date="2017-11" db="EMBL/GenBank/DDBJ databases">
        <title>The genome of Rhizophagus clarus HR1 reveals common genetic basis of auxotrophy among arbuscular mycorrhizal fungi.</title>
        <authorList>
            <person name="Kobayashi Y."/>
        </authorList>
    </citation>
    <scope>NUCLEOTIDE SEQUENCE [LARGE SCALE GENOMIC DNA]</scope>
    <source>
        <strain evidence="13 14">HR1</strain>
    </source>
</reference>